<evidence type="ECO:0000259" key="1">
    <source>
        <dbReference type="PROSITE" id="PS50943"/>
    </source>
</evidence>
<dbReference type="InterPro" id="IPR010982">
    <property type="entry name" value="Lambda_DNA-bd_dom_sf"/>
</dbReference>
<dbReference type="InterPro" id="IPR032350">
    <property type="entry name" value="Nbr1_FW"/>
</dbReference>
<accession>A0A2S9EL11</accession>
<dbReference type="PANTHER" id="PTHR20930:SF0">
    <property type="entry name" value="PROTEIN ILRUN"/>
    <property type="match status" value="1"/>
</dbReference>
<reference evidence="2 3" key="1">
    <citation type="submission" date="2017-09" db="EMBL/GenBank/DDBJ databases">
        <title>Genomic, metabolic, and phenotypic characteristics of bacterial isolates from the natural microbiome of the model nematode Caenorhabditis elegans.</title>
        <authorList>
            <person name="Zimmermann J."/>
            <person name="Obeng N."/>
            <person name="Yang W."/>
            <person name="Obeng O."/>
            <person name="Kissoyan K."/>
            <person name="Pees B."/>
            <person name="Dirksen P."/>
            <person name="Hoppner M."/>
            <person name="Franke A."/>
            <person name="Rosenstiel P."/>
            <person name="Leippe M."/>
            <person name="Dierking K."/>
            <person name="Kaleta C."/>
            <person name="Schulenburg H."/>
        </authorList>
    </citation>
    <scope>NUCLEOTIDE SEQUENCE [LARGE SCALE GENOMIC DNA]</scope>
    <source>
        <strain evidence="2 3">MYb117</strain>
    </source>
</reference>
<dbReference type="GO" id="GO:0003677">
    <property type="term" value="F:DNA binding"/>
    <property type="evidence" value="ECO:0007669"/>
    <property type="project" value="InterPro"/>
</dbReference>
<dbReference type="Gene3D" id="2.60.40.10">
    <property type="entry name" value="Immunoglobulins"/>
    <property type="match status" value="1"/>
</dbReference>
<dbReference type="InterPro" id="IPR001387">
    <property type="entry name" value="Cro/C1-type_HTH"/>
</dbReference>
<name>A0A2S9EL11_9PSED</name>
<keyword evidence="3" id="KW-1185">Reference proteome</keyword>
<evidence type="ECO:0000313" key="3">
    <source>
        <dbReference type="Proteomes" id="UP000238045"/>
    </source>
</evidence>
<dbReference type="EMBL" id="PCQL01000018">
    <property type="protein sequence ID" value="PRC15975.1"/>
    <property type="molecule type" value="Genomic_DNA"/>
</dbReference>
<proteinExistence type="predicted"/>
<dbReference type="InterPro" id="IPR013783">
    <property type="entry name" value="Ig-like_fold"/>
</dbReference>
<feature type="domain" description="HTH cro/C1-type" evidence="1">
    <location>
        <begin position="15"/>
        <end position="64"/>
    </location>
</feature>
<sequence>MNISLRALIARRSRELGKSMTELAKESGISRTYLYALAGGVSQDPSVRTLIKLAKALQVSPLLLFRYFADIAGAPVDAFSMATTNRATGLHDPADIAVFNADVTTPDQTVVLPGETFEKTWEIQNLGSRPWRGRRLVRVDGEYVIARRSETGATLEVMMDSHLRSLTHEIPIAETLPGQPVHLTVTFAAPKETCTVTSIWRIEDEHGQACYGPAFILHVIVNVMAR</sequence>
<gene>
    <name evidence="2" type="ORF">CQZ99_17335</name>
</gene>
<dbReference type="SUPFAM" id="SSF47413">
    <property type="entry name" value="lambda repressor-like DNA-binding domains"/>
    <property type="match status" value="1"/>
</dbReference>
<dbReference type="Pfam" id="PF16158">
    <property type="entry name" value="N_BRCA1_IG"/>
    <property type="match status" value="1"/>
</dbReference>
<dbReference type="Pfam" id="PF01381">
    <property type="entry name" value="HTH_3"/>
    <property type="match status" value="1"/>
</dbReference>
<comment type="caution">
    <text evidence="2">The sequence shown here is derived from an EMBL/GenBank/DDBJ whole genome shotgun (WGS) entry which is preliminary data.</text>
</comment>
<dbReference type="AlphaFoldDB" id="A0A2S9EL11"/>
<dbReference type="PROSITE" id="PS50943">
    <property type="entry name" value="HTH_CROC1"/>
    <property type="match status" value="1"/>
</dbReference>
<dbReference type="CDD" id="cd00093">
    <property type="entry name" value="HTH_XRE"/>
    <property type="match status" value="1"/>
</dbReference>
<dbReference type="RefSeq" id="WP_105697879.1">
    <property type="nucleotide sequence ID" value="NZ_CP159260.1"/>
</dbReference>
<dbReference type="Gene3D" id="1.10.260.40">
    <property type="entry name" value="lambda repressor-like DNA-binding domains"/>
    <property type="match status" value="1"/>
</dbReference>
<dbReference type="SMART" id="SM00530">
    <property type="entry name" value="HTH_XRE"/>
    <property type="match status" value="1"/>
</dbReference>
<protein>
    <submittedName>
        <fullName evidence="2">Transcriptional regulator</fullName>
    </submittedName>
</protein>
<organism evidence="2 3">
    <name type="scientific">Pseudomonas poae</name>
    <dbReference type="NCBI Taxonomy" id="200451"/>
    <lineage>
        <taxon>Bacteria</taxon>
        <taxon>Pseudomonadati</taxon>
        <taxon>Pseudomonadota</taxon>
        <taxon>Gammaproteobacteria</taxon>
        <taxon>Pseudomonadales</taxon>
        <taxon>Pseudomonadaceae</taxon>
        <taxon>Pseudomonas</taxon>
    </lineage>
</organism>
<dbReference type="PANTHER" id="PTHR20930">
    <property type="entry name" value="OVARIAN CARCINOMA ANTIGEN CA125-RELATED"/>
    <property type="match status" value="1"/>
</dbReference>
<dbReference type="CDD" id="cd14947">
    <property type="entry name" value="NBR1_like"/>
    <property type="match status" value="1"/>
</dbReference>
<evidence type="ECO:0000313" key="2">
    <source>
        <dbReference type="EMBL" id="PRC15975.1"/>
    </source>
</evidence>
<dbReference type="Proteomes" id="UP000238045">
    <property type="component" value="Unassembled WGS sequence"/>
</dbReference>